<name>A0ACB9M7X4_9MYRT</name>
<evidence type="ECO:0000313" key="1">
    <source>
        <dbReference type="EMBL" id="KAI4319661.1"/>
    </source>
</evidence>
<accession>A0ACB9M7X4</accession>
<gene>
    <name evidence="1" type="ORF">MLD38_033238</name>
</gene>
<dbReference type="EMBL" id="CM042889">
    <property type="protein sequence ID" value="KAI4319661.1"/>
    <property type="molecule type" value="Genomic_DNA"/>
</dbReference>
<reference evidence="2" key="1">
    <citation type="journal article" date="2023" name="Front. Plant Sci.">
        <title>Chromosomal-level genome assembly of Melastoma candidum provides insights into trichome evolution.</title>
        <authorList>
            <person name="Zhong Y."/>
            <person name="Wu W."/>
            <person name="Sun C."/>
            <person name="Zou P."/>
            <person name="Liu Y."/>
            <person name="Dai S."/>
            <person name="Zhou R."/>
        </authorList>
    </citation>
    <scope>NUCLEOTIDE SEQUENCE [LARGE SCALE GENOMIC DNA]</scope>
</reference>
<proteinExistence type="predicted"/>
<organism evidence="1 2">
    <name type="scientific">Melastoma candidum</name>
    <dbReference type="NCBI Taxonomy" id="119954"/>
    <lineage>
        <taxon>Eukaryota</taxon>
        <taxon>Viridiplantae</taxon>
        <taxon>Streptophyta</taxon>
        <taxon>Embryophyta</taxon>
        <taxon>Tracheophyta</taxon>
        <taxon>Spermatophyta</taxon>
        <taxon>Magnoliopsida</taxon>
        <taxon>eudicotyledons</taxon>
        <taxon>Gunneridae</taxon>
        <taxon>Pentapetalae</taxon>
        <taxon>rosids</taxon>
        <taxon>malvids</taxon>
        <taxon>Myrtales</taxon>
        <taxon>Melastomataceae</taxon>
        <taxon>Melastomatoideae</taxon>
        <taxon>Melastomateae</taxon>
        <taxon>Melastoma</taxon>
    </lineage>
</organism>
<evidence type="ECO:0000313" key="2">
    <source>
        <dbReference type="Proteomes" id="UP001057402"/>
    </source>
</evidence>
<comment type="caution">
    <text evidence="1">The sequence shown here is derived from an EMBL/GenBank/DDBJ whole genome shotgun (WGS) entry which is preliminary data.</text>
</comment>
<sequence length="202" mass="22713">MIKALDEPHAEANSSFIHAVINMVGMLIGLGQLSTPFALENVGWASSFLLVSLGVIGAYTSHLLRRCLDENPKLRSYTDIRDAAYGHQSWVIAATFIYLEIFMVLLSYTISLHDNLTIVFAGTRIVVPWPNLSASQLLTTIAILVALPSLWLRDLLYIFPVVWRNPHVYPHLHLRGLDCNLRRNSIRPPHPCTSSPQHSRHI</sequence>
<protein>
    <submittedName>
        <fullName evidence="1">Uncharacterized protein</fullName>
    </submittedName>
</protein>
<keyword evidence="2" id="KW-1185">Reference proteome</keyword>
<dbReference type="Proteomes" id="UP001057402">
    <property type="component" value="Chromosome 10"/>
</dbReference>